<evidence type="ECO:0000256" key="1">
    <source>
        <dbReference type="SAM" id="MobiDB-lite"/>
    </source>
</evidence>
<dbReference type="Gene3D" id="3.40.50.300">
    <property type="entry name" value="P-loop containing nucleotide triphosphate hydrolases"/>
    <property type="match status" value="2"/>
</dbReference>
<proteinExistence type="predicted"/>
<dbReference type="AlphaFoldDB" id="A0A4Z0YKE9"/>
<feature type="region of interest" description="Disordered" evidence="1">
    <location>
        <begin position="152"/>
        <end position="216"/>
    </location>
</feature>
<name>A0A4Z0YKE9_9PEZI</name>
<reference evidence="3 4" key="1">
    <citation type="submission" date="2019-03" db="EMBL/GenBank/DDBJ databases">
        <title>Draft genome sequence of Xylaria hypoxylon DSM 108379, a ubiquitous saprotrophic-parasitic fungi on hardwood.</title>
        <authorList>
            <person name="Buettner E."/>
            <person name="Leonhardt S."/>
            <person name="Gebauer A.M."/>
            <person name="Liers C."/>
            <person name="Hofrichter M."/>
            <person name="Kellner H."/>
        </authorList>
    </citation>
    <scope>NUCLEOTIDE SEQUENCE [LARGE SCALE GENOMIC DNA]</scope>
    <source>
        <strain evidence="3 4">DSM 108379</strain>
    </source>
</reference>
<evidence type="ECO:0000259" key="2">
    <source>
        <dbReference type="Pfam" id="PF00271"/>
    </source>
</evidence>
<dbReference type="OrthoDB" id="4161342at2759"/>
<protein>
    <recommendedName>
        <fullName evidence="2">Helicase C-terminal domain-containing protein</fullName>
    </recommendedName>
</protein>
<sequence length="999" mass="112181">MDPPSSSGGEAESTPRANVTNIRDLDEMTIIIRRGKGQSDFYLLTDFLTQEGLTSVIRVASDFDYDNFRTVILDQMSIPKDAILYTMYRKSNRESLESSLIVPGNAASSPQYSTVIPITSRSTFIIALTQIQAVDLLDTGAFLRYHWYLTTDPQDTPAPPRRPKPDPVTPERPNPNQGQNPPPRPPSSEDSNSDESSHGGRDRDLEGDRGKGGNNNPVIQHLNLDFAAVDEESWRQVCRLFSCDLNATRIRVAGISADIEPYQAFAIWRALVQVVRGNASFIIGDDVGFGKTGMALCVATIFHMMQDMDAEVSKDRSLNPLTPGVRKHLPRVQAPGATCPTQSGRIQCPCVNDSLSIQVVHAVGDLPTVIISPAGLIPNWVGESTKWIDSSPGSPSERMRIFVAHEAWRSSPQYFGKQHEKLISSEPVNSGGRLFKDYKDDGSKYIILISPLGVNQFLDRFGRPNPLSLRRPIVYGFAAGFFFFDEFHDYSGHRNSQSQTIPFRALETIGFDDLDDEHQVVAIGLSGSARSDIKHWRPFLRHAIQMNQTMNRGRIEIAGVSSMTEFALYESSWNYLVENLNVTTLPANILRERDERRDKLFDFLRIFFPQMMVARRRGDTFRGQNIDLVAGRPIDIRCDMEMGATRDAFRSFVARVKSWVRQEYQIALNAWNEGGQEGERPTRRSAAQRSLENVVENRSLNSSGSAEFQILSRSSAFPAVARVIRENRLGNESTLARNILPIAKKLSSLLSANRINRESRAKVLEELMSSPWWEHRDLLLQESPKHKIVEQEIDRLLDIATKVTDDPSLGDAGPPPEDGTNIRHALIFADCPLSAFLTVMLLFPKYQDKNLVLMYAHGGTEVQKRAQYCEYIQQDCHADYPVKILVSTMDIMGQGYNLFRVNTVILTEVPRTSARQNQAFGRVNRRGQVMVPRLIQLHDTINLAEEVRRIRNANRSQLADTGREQFPLADLILDGNEQDDDNDDSDEGGPQPDDDDVFG</sequence>
<dbReference type="STRING" id="37992.A0A4Z0YKE9"/>
<dbReference type="EMBL" id="SKBN01000297">
    <property type="protein sequence ID" value="TGJ79320.1"/>
    <property type="molecule type" value="Genomic_DNA"/>
</dbReference>
<dbReference type="SUPFAM" id="SSF52540">
    <property type="entry name" value="P-loop containing nucleoside triphosphate hydrolases"/>
    <property type="match status" value="2"/>
</dbReference>
<organism evidence="3 4">
    <name type="scientific">Xylaria hypoxylon</name>
    <dbReference type="NCBI Taxonomy" id="37992"/>
    <lineage>
        <taxon>Eukaryota</taxon>
        <taxon>Fungi</taxon>
        <taxon>Dikarya</taxon>
        <taxon>Ascomycota</taxon>
        <taxon>Pezizomycotina</taxon>
        <taxon>Sordariomycetes</taxon>
        <taxon>Xylariomycetidae</taxon>
        <taxon>Xylariales</taxon>
        <taxon>Xylariaceae</taxon>
        <taxon>Xylaria</taxon>
    </lineage>
</organism>
<feature type="compositionally biased region" description="Pro residues" evidence="1">
    <location>
        <begin position="156"/>
        <end position="173"/>
    </location>
</feature>
<dbReference type="InterPro" id="IPR027417">
    <property type="entry name" value="P-loop_NTPase"/>
</dbReference>
<feature type="compositionally biased region" description="Basic and acidic residues" evidence="1">
    <location>
        <begin position="195"/>
        <end position="211"/>
    </location>
</feature>
<feature type="domain" description="Helicase C-terminal" evidence="2">
    <location>
        <begin position="850"/>
        <end position="927"/>
    </location>
</feature>
<dbReference type="Pfam" id="PF00271">
    <property type="entry name" value="Helicase_C"/>
    <property type="match status" value="1"/>
</dbReference>
<gene>
    <name evidence="3" type="ORF">E0Z10_g9440</name>
</gene>
<keyword evidence="4" id="KW-1185">Reference proteome</keyword>
<dbReference type="InterPro" id="IPR001650">
    <property type="entry name" value="Helicase_C-like"/>
</dbReference>
<evidence type="ECO:0000313" key="4">
    <source>
        <dbReference type="Proteomes" id="UP000297716"/>
    </source>
</evidence>
<dbReference type="Proteomes" id="UP000297716">
    <property type="component" value="Unassembled WGS sequence"/>
</dbReference>
<accession>A0A4Z0YKE9</accession>
<evidence type="ECO:0000313" key="3">
    <source>
        <dbReference type="EMBL" id="TGJ79320.1"/>
    </source>
</evidence>
<feature type="region of interest" description="Disordered" evidence="1">
    <location>
        <begin position="969"/>
        <end position="999"/>
    </location>
</feature>
<comment type="caution">
    <text evidence="3">The sequence shown here is derived from an EMBL/GenBank/DDBJ whole genome shotgun (WGS) entry which is preliminary data.</text>
</comment>
<feature type="compositionally biased region" description="Acidic residues" evidence="1">
    <location>
        <begin position="976"/>
        <end position="999"/>
    </location>
</feature>